<dbReference type="InterPro" id="IPR036291">
    <property type="entry name" value="NAD(P)-bd_dom_sf"/>
</dbReference>
<sequence length="274" mass="29820">MPNMRFDGKVAIVTASTDGIGFAIAKRLAQEGAKVVISSRNKRNVDKAVAQLSKDGLGQSVVGIVCHVAKEEDRTRLFNEAINIGGLDILISNAAVNPSVAPFHYCTEKEWDKIFEVNVKASFLLSKAAVPFFRKRGGGRIVFLSSISGQRHYKVTIAFTKEYILFAFTNDEFSIQFYSSLQYMSVYGVSKTALFGLTKALSLDVANDKITVNCIAPGIIQTNFVKRVSLIFIARNVVGTTEEIATVAAFLASDDSCYITGEIITVSGGIHSRL</sequence>
<dbReference type="PANTHER" id="PTHR43943:SF2">
    <property type="entry name" value="DEHYDROGENASE_REDUCTASE 4"/>
    <property type="match status" value="1"/>
</dbReference>
<proteinExistence type="inferred from homology"/>
<dbReference type="GO" id="GO:0004090">
    <property type="term" value="F:carbonyl reductase (NADPH) activity"/>
    <property type="evidence" value="ECO:0007669"/>
    <property type="project" value="TreeGrafter"/>
</dbReference>
<evidence type="ECO:0000256" key="1">
    <source>
        <dbReference type="ARBA" id="ARBA00006484"/>
    </source>
</evidence>
<dbReference type="PRINTS" id="PR00080">
    <property type="entry name" value="SDRFAMILY"/>
</dbReference>
<dbReference type="Gene3D" id="3.40.50.720">
    <property type="entry name" value="NAD(P)-binding Rossmann-like Domain"/>
    <property type="match status" value="1"/>
</dbReference>
<dbReference type="PANTHER" id="PTHR43943">
    <property type="entry name" value="DEHYDROGENASE/REDUCTASE (SDR FAMILY) MEMBER 4"/>
    <property type="match status" value="1"/>
</dbReference>
<protein>
    <recommendedName>
        <fullName evidence="6">Dehydrogenase/reductase SDR family member 4</fullName>
    </recommendedName>
</protein>
<evidence type="ECO:0008006" key="6">
    <source>
        <dbReference type="Google" id="ProtNLM"/>
    </source>
</evidence>
<dbReference type="Pfam" id="PF13561">
    <property type="entry name" value="adh_short_C2"/>
    <property type="match status" value="1"/>
</dbReference>
<comment type="similarity">
    <text evidence="1 3">Belongs to the short-chain dehydrogenases/reductases (SDR) family.</text>
</comment>
<dbReference type="Pfam" id="PF00106">
    <property type="entry name" value="adh_short"/>
    <property type="match status" value="1"/>
</dbReference>
<reference evidence="4 5" key="1">
    <citation type="journal article" date="2024" name="Insects">
        <title>An Improved Chromosome-Level Genome Assembly of the Firefly Pyrocoelia pectoralis.</title>
        <authorList>
            <person name="Fu X."/>
            <person name="Meyer-Rochow V.B."/>
            <person name="Ballantyne L."/>
            <person name="Zhu X."/>
        </authorList>
    </citation>
    <scope>NUCLEOTIDE SEQUENCE [LARGE SCALE GENOMIC DNA]</scope>
    <source>
        <strain evidence="4">XCY_ONT2</strain>
    </source>
</reference>
<name>A0AAN7VAN2_9COLE</name>
<evidence type="ECO:0000313" key="4">
    <source>
        <dbReference type="EMBL" id="KAK5642011.1"/>
    </source>
</evidence>
<dbReference type="PROSITE" id="PS00061">
    <property type="entry name" value="ADH_SHORT"/>
    <property type="match status" value="1"/>
</dbReference>
<dbReference type="Proteomes" id="UP001329430">
    <property type="component" value="Chromosome 6"/>
</dbReference>
<accession>A0AAN7VAN2</accession>
<comment type="caution">
    <text evidence="4">The sequence shown here is derived from an EMBL/GenBank/DDBJ whole genome shotgun (WGS) entry which is preliminary data.</text>
</comment>
<dbReference type="PRINTS" id="PR00081">
    <property type="entry name" value="GDHRDH"/>
</dbReference>
<dbReference type="InterPro" id="IPR002347">
    <property type="entry name" value="SDR_fam"/>
</dbReference>
<evidence type="ECO:0000256" key="3">
    <source>
        <dbReference type="RuleBase" id="RU000363"/>
    </source>
</evidence>
<keyword evidence="5" id="KW-1185">Reference proteome</keyword>
<dbReference type="SUPFAM" id="SSF51735">
    <property type="entry name" value="NAD(P)-binding Rossmann-fold domains"/>
    <property type="match status" value="1"/>
</dbReference>
<keyword evidence="2" id="KW-0560">Oxidoreductase</keyword>
<dbReference type="InterPro" id="IPR020904">
    <property type="entry name" value="Sc_DH/Rdtase_CS"/>
</dbReference>
<dbReference type="EMBL" id="JAVRBK010000006">
    <property type="protein sequence ID" value="KAK5642011.1"/>
    <property type="molecule type" value="Genomic_DNA"/>
</dbReference>
<dbReference type="AlphaFoldDB" id="A0AAN7VAN2"/>
<evidence type="ECO:0000313" key="5">
    <source>
        <dbReference type="Proteomes" id="UP001329430"/>
    </source>
</evidence>
<dbReference type="FunFam" id="3.40.50.720:FF:000084">
    <property type="entry name" value="Short-chain dehydrogenase reductase"/>
    <property type="match status" value="1"/>
</dbReference>
<organism evidence="4 5">
    <name type="scientific">Pyrocoelia pectoralis</name>
    <dbReference type="NCBI Taxonomy" id="417401"/>
    <lineage>
        <taxon>Eukaryota</taxon>
        <taxon>Metazoa</taxon>
        <taxon>Ecdysozoa</taxon>
        <taxon>Arthropoda</taxon>
        <taxon>Hexapoda</taxon>
        <taxon>Insecta</taxon>
        <taxon>Pterygota</taxon>
        <taxon>Neoptera</taxon>
        <taxon>Endopterygota</taxon>
        <taxon>Coleoptera</taxon>
        <taxon>Polyphaga</taxon>
        <taxon>Elateriformia</taxon>
        <taxon>Elateroidea</taxon>
        <taxon>Lampyridae</taxon>
        <taxon>Lampyrinae</taxon>
        <taxon>Pyrocoelia</taxon>
    </lineage>
</organism>
<gene>
    <name evidence="4" type="ORF">RI129_008178</name>
</gene>
<evidence type="ECO:0000256" key="2">
    <source>
        <dbReference type="ARBA" id="ARBA00023002"/>
    </source>
</evidence>